<feature type="domain" description="KNTC1 second ARM-repeats" evidence="5">
    <location>
        <begin position="738"/>
        <end position="901"/>
    </location>
</feature>
<dbReference type="InterPro" id="IPR055402">
    <property type="entry name" value="KNTC1_N"/>
</dbReference>
<dbReference type="GO" id="GO:0005828">
    <property type="term" value="C:kinetochore microtubule"/>
    <property type="evidence" value="ECO:0007669"/>
    <property type="project" value="TreeGrafter"/>
</dbReference>
<dbReference type="Pfam" id="PF24520">
    <property type="entry name" value="ARM_KNTC1_1st"/>
    <property type="match status" value="1"/>
</dbReference>
<evidence type="ECO:0000259" key="2">
    <source>
        <dbReference type="Pfam" id="PF10493"/>
    </source>
</evidence>
<name>A0A507BTN5_9FUNG</name>
<dbReference type="GO" id="GO:1903394">
    <property type="term" value="P:protein localization to kinetochore involved in kinetochore assembly"/>
    <property type="evidence" value="ECO:0007669"/>
    <property type="project" value="TreeGrafter"/>
</dbReference>
<dbReference type="GO" id="GO:1990423">
    <property type="term" value="C:RZZ complex"/>
    <property type="evidence" value="ECO:0007669"/>
    <property type="project" value="TreeGrafter"/>
</dbReference>
<comment type="caution">
    <text evidence="7">The sequence shown here is derived from an EMBL/GenBank/DDBJ whole genome shotgun (WGS) entry which is preliminary data.</text>
</comment>
<dbReference type="GO" id="GO:0031267">
    <property type="term" value="F:small GTPase binding"/>
    <property type="evidence" value="ECO:0007669"/>
    <property type="project" value="TreeGrafter"/>
</dbReference>
<dbReference type="PANTHER" id="PTHR15688:SF1">
    <property type="entry name" value="KINETOCHORE-ASSOCIATED PROTEIN 1"/>
    <property type="match status" value="1"/>
</dbReference>
<dbReference type="InterPro" id="IPR055404">
    <property type="entry name" value="ARM_KNTC1_2nd"/>
</dbReference>
<evidence type="ECO:0000313" key="8">
    <source>
        <dbReference type="Proteomes" id="UP000319731"/>
    </source>
</evidence>
<dbReference type="GO" id="GO:0000070">
    <property type="term" value="P:mitotic sister chromatid segregation"/>
    <property type="evidence" value="ECO:0007669"/>
    <property type="project" value="TreeGrafter"/>
</dbReference>
<organism evidence="7 8">
    <name type="scientific">Synchytrium microbalum</name>
    <dbReference type="NCBI Taxonomy" id="1806994"/>
    <lineage>
        <taxon>Eukaryota</taxon>
        <taxon>Fungi</taxon>
        <taxon>Fungi incertae sedis</taxon>
        <taxon>Chytridiomycota</taxon>
        <taxon>Chytridiomycota incertae sedis</taxon>
        <taxon>Chytridiomycetes</taxon>
        <taxon>Synchytriales</taxon>
        <taxon>Synchytriaceae</taxon>
        <taxon>Synchytrium</taxon>
    </lineage>
</organism>
<dbReference type="InterPro" id="IPR055403">
    <property type="entry name" value="ARM_KNTC1_1st"/>
</dbReference>
<dbReference type="RefSeq" id="XP_031022247.1">
    <property type="nucleotide sequence ID" value="XM_031171784.1"/>
</dbReference>
<dbReference type="Pfam" id="PF24516">
    <property type="entry name" value="ARM_KNTC1_2nd"/>
    <property type="match status" value="1"/>
</dbReference>
<dbReference type="GO" id="GO:0007094">
    <property type="term" value="P:mitotic spindle assembly checkpoint signaling"/>
    <property type="evidence" value="ECO:0007669"/>
    <property type="project" value="TreeGrafter"/>
</dbReference>
<evidence type="ECO:0000259" key="6">
    <source>
        <dbReference type="Pfam" id="PF24520"/>
    </source>
</evidence>
<dbReference type="Pfam" id="PF24515">
    <property type="entry name" value="ARM_KNTC1_3rd"/>
    <property type="match status" value="1"/>
</dbReference>
<accession>A0A507BTN5</accession>
<dbReference type="Pfam" id="PF24506">
    <property type="entry name" value="KNTC1_N"/>
    <property type="match status" value="1"/>
</dbReference>
<reference evidence="7 8" key="1">
    <citation type="journal article" date="2019" name="Sci. Rep.">
        <title>Comparative genomics of chytrid fungi reveal insights into the obligate biotrophic and pathogenic lifestyle of Synchytrium endobioticum.</title>
        <authorList>
            <person name="van de Vossenberg B.T.L.H."/>
            <person name="Warris S."/>
            <person name="Nguyen H.D.T."/>
            <person name="van Gent-Pelzer M.P.E."/>
            <person name="Joly D.L."/>
            <person name="van de Geest H.C."/>
            <person name="Bonants P.J.M."/>
            <person name="Smith D.S."/>
            <person name="Levesque C.A."/>
            <person name="van der Lee T.A.J."/>
        </authorList>
    </citation>
    <scope>NUCLEOTIDE SEQUENCE [LARGE SCALE GENOMIC DNA]</scope>
    <source>
        <strain evidence="7 8">JEL517</strain>
    </source>
</reference>
<feature type="compositionally biased region" description="Acidic residues" evidence="1">
    <location>
        <begin position="2237"/>
        <end position="2251"/>
    </location>
</feature>
<keyword evidence="8" id="KW-1185">Reference proteome</keyword>
<dbReference type="PANTHER" id="PTHR15688">
    <property type="entry name" value="KINETOCHORE-ASSOCIATED PROTEIN 1"/>
    <property type="match status" value="1"/>
</dbReference>
<dbReference type="InterPro" id="IPR055405">
    <property type="entry name" value="ARM_KNTC1_3rd"/>
</dbReference>
<dbReference type="InterPro" id="IPR019527">
    <property type="entry name" value="RZZ-complex_KNTC1/ROD_C"/>
</dbReference>
<feature type="domain" description="KNTC1 first ARM-repeats" evidence="6">
    <location>
        <begin position="397"/>
        <end position="624"/>
    </location>
</feature>
<proteinExistence type="predicted"/>
<evidence type="ECO:0000259" key="3">
    <source>
        <dbReference type="Pfam" id="PF24506"/>
    </source>
</evidence>
<evidence type="ECO:0000313" key="7">
    <source>
        <dbReference type="EMBL" id="TPX30621.1"/>
    </source>
</evidence>
<dbReference type="Proteomes" id="UP000319731">
    <property type="component" value="Unassembled WGS sequence"/>
</dbReference>
<feature type="domain" description="KNTC1 third ARM-repeats" evidence="4">
    <location>
        <begin position="1348"/>
        <end position="1546"/>
    </location>
</feature>
<feature type="region of interest" description="Disordered" evidence="1">
    <location>
        <begin position="2227"/>
        <end position="2266"/>
    </location>
</feature>
<feature type="domain" description="RZZ complex subunit KNTC1/ROD C-terminal" evidence="2">
    <location>
        <begin position="1609"/>
        <end position="2131"/>
    </location>
</feature>
<dbReference type="InterPro" id="IPR052802">
    <property type="entry name" value="KNTC1"/>
</dbReference>
<evidence type="ECO:0000256" key="1">
    <source>
        <dbReference type="SAM" id="MobiDB-lite"/>
    </source>
</evidence>
<dbReference type="SUPFAM" id="SSF50978">
    <property type="entry name" value="WD40 repeat-like"/>
    <property type="match status" value="1"/>
</dbReference>
<dbReference type="InterPro" id="IPR036322">
    <property type="entry name" value="WD40_repeat_dom_sf"/>
</dbReference>
<dbReference type="OrthoDB" id="343783at2759"/>
<dbReference type="EMBL" id="QEAO01000062">
    <property type="protein sequence ID" value="TPX30621.1"/>
    <property type="molecule type" value="Genomic_DNA"/>
</dbReference>
<evidence type="ECO:0000259" key="5">
    <source>
        <dbReference type="Pfam" id="PF24516"/>
    </source>
</evidence>
<sequence>MLADIGPSAIAGSTALKLTKPTTIEQNKNLFKVECVVEFNNQDQISSFSDIKSLAATDIVCLANNKDIHIYDASSSHQHLATITVDALPEQIAVNRDSTFMVVAYHIGMIQFIHVPTRRVVFSQEIAQNDEDASTFRLVRFASNPNDKTEQLLVVLSDLRLMRFSNVDLLAVSTALAKHDLEMAMKIKSNILVEVITLDEDIQGKANEQDGGLLEDVTDIIPVYSSEWKGQRLIVAGRGQEPLSVWTVSERDQKSFKLDFVRKDLEGSSIITTKVNPSGRRMITLDDQGHLIIWNLPHLHILRRFEISGLLDFDLLTKSTDFLEDLVVVAAFENSIQVLSLPTLEVLLHIKTEIAPYLIHSIYSTVNNGMYIATSDGSALCINAIVETVPLQKFQDLIAAKDFEAARVFASQYSLDLQVLLKAKLSSILKGQYIPTYTECASWVETLLHDLQDVKDLGFCAQFCTSLVLPSAKEIHRLLSFAASKVQSADLSASLHSAICRLATYQLLGARSSNTTTDIVDGVAWQKFRMLDLANYMMEHARSGDMDAVVVVWRRHCKDTAVRDRLINVLSSIPATQPLSDYLPWIQNEVIPLLPLEAESEFISWVQDRAHAVEFTERRPHNALQVAALIEILQQKPKSMLEMFGLPTPAAYVNIMSINAMPAESAKSNDLLTRLRNLKNLWDSHQMYLSLAEYSSLIPSDIAIKLLDRVAAPELLEDAVVVHLRLYSTAHALSSDDILSEYCTDLMDSPVQPHIEAPWEDRVLALIPLIQSADIKSSVILEVMRRCPVPWSASVDELIQSTISRMPENATEKAHPSEPARHASELREQCRLMSLRRMLTKYGISKFNLADLGQTRNLLWYILGQVESLDAMQDGLRLVAAYRHLNRSDALVARIRILSLNGYTSRARLLLLEGKESQTIIEQSDGMWQQQFDVENEPPIDDAEAIAAAKEVFMWCEETISTLSKGSLGKNTTAPDEIQHFQTIAEAGAMLASVIQDLSVRGKCTSVDTGFDAAKCAHQMRAIKVLATEFDIFKDIKDLQLESERRKLVAGFAFKIFKYSGLAANDSPVHRESGVNTRDTTSVSSLYHLAEVLGFGRDEVRGMVAEEAAKNGDFQPAFSLCQEMYDKFPCPRTAKCLMRVAKFVTQYATENTHVYSDSKNGKHNYRLTSRIRQLAEQALTVCDEGDLSEFLDDFKSYDLQHIVFTQCDAGDYSHVLSNPTTLASSSQTAITDLDVAVLGDDYGSSLFTTSFHETGLVLTTDQAMNSVGEFVISTLKKDVDTTDSRGKHRPDADPVSLGLSLTEYLRTSRSLQTAMACWQQVFEIATRSVESLPPFNITDEHEKQLISVQSLLQQVLSSRYIDESLSIGYMLYVPQIYAFESFKSGLASVATDYSRLLTLATIGVIAGTAWKQRGFLVDCQGLAANAQWWHQFRLLGIPFDDGMFRNSRNGDYQRKLIPLFLEKTQLDVTTVIEFARDYFIEDDYVIFEHARKLLVSNSQATHEDYEYRMALILDNIQNKEKFLNVLLDSILPRISTYDYERLQYVFAQILKLQPVHEDAAKGQLVLENLSQYSRHTKPTLEELVEAKSHLSDSDAVRDAGMANLSKIFPMAARRLPFHALIKDPWRVLSAEINKDTILCLVPLSTPLGLSEDKFYMDILTKMVEVPKNADITPSEISANFADLKTWFARVRNSEAAVQMSVYVAGKFACGPDRISAYKHALTQCERWSKGVSDKDDELRKKVEVVTSRVKGFLVRTESEFQLRSVGLEDLLDYLNRPADLLIQLYMQKSERALNHADFDLHGIASDIAKRHGLDFDRVRNGLIQVSLSEDLSSVAESLPKTLLPSVRLQAAEGSPYMKSEIALRSRLVALMSYGPIEKSIQLLMNYAYQQSSKIQTITRVRALSVLLKIASASLLAENNINKADVANYVQILLYFCDFEHLRIVLQLKEFATCDKRALSQTIWMNHNKDPLAVELICHICCDFGIHDQVLWENLLQRLVDFGEFGVVLRAIEYVMQTPELSQMVSLPTLVSRVIVGYLKSHQDAVDTPLRLRRVTKLLHVCPFVTLLDEVLLVDTLSSMVSDSCIGECTHFVLSAMYALPSSSVVQDKINVTMSKLPNNALIPLLEHMQTNRGLDLMSMQDEVKHSIYTQINSRECYGVVLRTSHLGSFGRYLIEQDQIDGALMPSIAATLLKLYYSLRHPLHSDASPKEMLTMYLESHSLSQDDQQLLLEAFETNLPDEEDEDEETEEAVEGGQDTLEDDHQSQY</sequence>
<dbReference type="Pfam" id="PF10493">
    <property type="entry name" value="Rod_C"/>
    <property type="match status" value="1"/>
</dbReference>
<dbReference type="STRING" id="1806994.A0A507BTN5"/>
<dbReference type="GO" id="GO:0005737">
    <property type="term" value="C:cytoplasm"/>
    <property type="evidence" value="ECO:0007669"/>
    <property type="project" value="TreeGrafter"/>
</dbReference>
<gene>
    <name evidence="7" type="ORF">SmJEL517_g05858</name>
</gene>
<feature type="domain" description="KNTC1 N-terminal" evidence="3">
    <location>
        <begin position="29"/>
        <end position="353"/>
    </location>
</feature>
<protein>
    <submittedName>
        <fullName evidence="7">Uncharacterized protein</fullName>
    </submittedName>
</protein>
<dbReference type="GeneID" id="42007081"/>
<evidence type="ECO:0000259" key="4">
    <source>
        <dbReference type="Pfam" id="PF24515"/>
    </source>
</evidence>